<reference evidence="3 4" key="1">
    <citation type="submission" date="2020-08" db="EMBL/GenBank/DDBJ databases">
        <title>A Genomic Blueprint of the Chicken Gut Microbiome.</title>
        <authorList>
            <person name="Gilroy R."/>
            <person name="Ravi A."/>
            <person name="Getino M."/>
            <person name="Pursley I."/>
            <person name="Horton D.L."/>
            <person name="Alikhan N.-F."/>
            <person name="Baker D."/>
            <person name="Gharbi K."/>
            <person name="Hall N."/>
            <person name="Watson M."/>
            <person name="Adriaenssens E.M."/>
            <person name="Foster-Nyarko E."/>
            <person name="Jarju S."/>
            <person name="Secka A."/>
            <person name="Antonio M."/>
            <person name="Oren A."/>
            <person name="Chaudhuri R."/>
            <person name="La Ragione R.M."/>
            <person name="Hildebrand F."/>
            <person name="Pallen M.J."/>
        </authorList>
    </citation>
    <scope>NUCLEOTIDE SEQUENCE [LARGE SCALE GENOMIC DNA]</scope>
    <source>
        <strain evidence="3 4">Sa3CUA2</strain>
    </source>
</reference>
<dbReference type="RefSeq" id="WP_191780198.1">
    <property type="nucleotide sequence ID" value="NZ_JACSQV010000002.1"/>
</dbReference>
<dbReference type="Pfam" id="PF04101">
    <property type="entry name" value="Glyco_tran_28_C"/>
    <property type="match status" value="1"/>
</dbReference>
<dbReference type="Gene3D" id="3.40.50.2000">
    <property type="entry name" value="Glycogen Phosphorylase B"/>
    <property type="match status" value="2"/>
</dbReference>
<protein>
    <submittedName>
        <fullName evidence="3">Glycosyltransferase</fullName>
    </submittedName>
</protein>
<dbReference type="SUPFAM" id="SSF53756">
    <property type="entry name" value="UDP-Glycosyltransferase/glycogen phosphorylase"/>
    <property type="match status" value="1"/>
</dbReference>
<evidence type="ECO:0000313" key="4">
    <source>
        <dbReference type="Proteomes" id="UP000604241"/>
    </source>
</evidence>
<dbReference type="EMBL" id="JACSQV010000002">
    <property type="protein sequence ID" value="MBD7917239.1"/>
    <property type="molecule type" value="Genomic_DNA"/>
</dbReference>
<proteinExistence type="predicted"/>
<name>A0ABR8Q9Y7_9CELL</name>
<accession>A0ABR8Q9Y7</accession>
<comment type="caution">
    <text evidence="3">The sequence shown here is derived from an EMBL/GenBank/DDBJ whole genome shotgun (WGS) entry which is preliminary data.</text>
</comment>
<evidence type="ECO:0000259" key="2">
    <source>
        <dbReference type="Pfam" id="PF04101"/>
    </source>
</evidence>
<gene>
    <name evidence="3" type="ORF">H9657_02970</name>
</gene>
<dbReference type="InterPro" id="IPR007235">
    <property type="entry name" value="Glyco_trans_28_C"/>
</dbReference>
<organism evidence="3 4">
    <name type="scientific">Cellulomonas avistercoris</name>
    <dbReference type="NCBI Taxonomy" id="2762242"/>
    <lineage>
        <taxon>Bacteria</taxon>
        <taxon>Bacillati</taxon>
        <taxon>Actinomycetota</taxon>
        <taxon>Actinomycetes</taxon>
        <taxon>Micrococcales</taxon>
        <taxon>Cellulomonadaceae</taxon>
        <taxon>Cellulomonas</taxon>
    </lineage>
</organism>
<feature type="domain" description="Glycosyl transferase family 28 C-terminal" evidence="2">
    <location>
        <begin position="242"/>
        <end position="290"/>
    </location>
</feature>
<sequence length="332" mass="36204">MAASTVLPSTHAGPTGGKALLIASTGGHLNELLRLVPTFEPDPESLWVTFRTPQSETLLEGRRVHYLPYIGPRDLRGTLRAVPQVRDLLRREHFDLAVSTGAAIAVSALPVAAAAGVPSTYIESVCRVVGPSVTGRILSRVPRVALRTQHESWADERWRTHPSVLDEYRSVERDRPRAGGRLFVTLGTIRGYRFDSAVDAVLASGLADERTVWQLGDTSRDDLPGRVVHQLPPDEFARCAVEADVVVAHGGVGTLLDLLALGVYPVQAVRCAARGEHVDDHQAQIADLVRDRDLGIPVEGPQLTREVLEHAASRRVEPVRTPPLPQQHRRSA</sequence>
<evidence type="ECO:0000313" key="3">
    <source>
        <dbReference type="EMBL" id="MBD7917239.1"/>
    </source>
</evidence>
<evidence type="ECO:0000256" key="1">
    <source>
        <dbReference type="SAM" id="MobiDB-lite"/>
    </source>
</evidence>
<dbReference type="Proteomes" id="UP000604241">
    <property type="component" value="Unassembled WGS sequence"/>
</dbReference>
<keyword evidence="4" id="KW-1185">Reference proteome</keyword>
<feature type="region of interest" description="Disordered" evidence="1">
    <location>
        <begin position="313"/>
        <end position="332"/>
    </location>
</feature>